<name>A0A6M3LIL0_9ZZZZ</name>
<dbReference type="EMBL" id="MT143289">
    <property type="protein sequence ID" value="QJA95146.1"/>
    <property type="molecule type" value="Genomic_DNA"/>
</dbReference>
<protein>
    <submittedName>
        <fullName evidence="1">Uncharacterized protein</fullName>
    </submittedName>
</protein>
<proteinExistence type="predicted"/>
<organism evidence="1">
    <name type="scientific">viral metagenome</name>
    <dbReference type="NCBI Taxonomy" id="1070528"/>
    <lineage>
        <taxon>unclassified sequences</taxon>
        <taxon>metagenomes</taxon>
        <taxon>organismal metagenomes</taxon>
    </lineage>
</organism>
<gene>
    <name evidence="1" type="ORF">MM415B05607_0008</name>
</gene>
<dbReference type="AlphaFoldDB" id="A0A6M3LIL0"/>
<evidence type="ECO:0000313" key="1">
    <source>
        <dbReference type="EMBL" id="QJA95146.1"/>
    </source>
</evidence>
<sequence length="284" mass="32570">MADNTKIEWAEATWSPITGCTPISEGCQNCYAKRMATRLKGRFGYPKDDPFRVTFHPERLYEPLKWKKPRHIFVVSMGDLFHEDVEKEWLDTIFHTMACNPRHTFLILTKRPKNMLDYWMGEIRIPNAPPGWTIKKAGKPYSKVLDHIWLGVTAENQQRADERIPILLQIPAAKHFVSIEPMLSEIDLAIDIGHGVGDLAIDRLNWVILGGETGPRARPMHPDWVRSVRDQCQAAGVPFWFKSWGSRPYPPNTDISYLVDAGYDPYGTAKGNNCLDGRKWEEKP</sequence>
<dbReference type="InterPro" id="IPR011101">
    <property type="entry name" value="DUF5131"/>
</dbReference>
<accession>A0A6M3LIL0</accession>
<dbReference type="Pfam" id="PF07505">
    <property type="entry name" value="DUF5131"/>
    <property type="match status" value="1"/>
</dbReference>
<reference evidence="1" key="1">
    <citation type="submission" date="2020-03" db="EMBL/GenBank/DDBJ databases">
        <title>The deep terrestrial virosphere.</title>
        <authorList>
            <person name="Holmfeldt K."/>
            <person name="Nilsson E."/>
            <person name="Simone D."/>
            <person name="Lopez-Fernandez M."/>
            <person name="Wu X."/>
            <person name="de Brujin I."/>
            <person name="Lundin D."/>
            <person name="Andersson A."/>
            <person name="Bertilsson S."/>
            <person name="Dopson M."/>
        </authorList>
    </citation>
    <scope>NUCLEOTIDE SEQUENCE</scope>
    <source>
        <strain evidence="1">MM415B05607</strain>
    </source>
</reference>